<dbReference type="EMBL" id="SMCS01000003">
    <property type="protein sequence ID" value="TCV94905.1"/>
    <property type="molecule type" value="Genomic_DNA"/>
</dbReference>
<reference evidence="2 3" key="1">
    <citation type="submission" date="2019-03" db="EMBL/GenBank/DDBJ databases">
        <title>Above-ground endophytic microbial communities from plants in different locations in the United States.</title>
        <authorList>
            <person name="Frank C."/>
        </authorList>
    </citation>
    <scope>NUCLEOTIDE SEQUENCE [LARGE SCALE GENOMIC DNA]</scope>
    <source>
        <strain evidence="2 3">LP_13_YM</strain>
    </source>
</reference>
<proteinExistence type="predicted"/>
<dbReference type="RefSeq" id="WP_132143628.1">
    <property type="nucleotide sequence ID" value="NZ_SMCS01000003.1"/>
</dbReference>
<evidence type="ECO:0000256" key="1">
    <source>
        <dbReference type="SAM" id="SignalP"/>
    </source>
</evidence>
<keyword evidence="1" id="KW-0732">Signal</keyword>
<evidence type="ECO:0000313" key="3">
    <source>
        <dbReference type="Proteomes" id="UP000295645"/>
    </source>
</evidence>
<name>A0A4R3YPS5_9GAMM</name>
<sequence>MKMLAVATIAAFSFSASAEEAFSEYSTYTEEVVSVAPYRIRYQLSGMSTHSPESLEGLGLSDDGLLVYSIGDKAVRVASWTLFISPPALYSWGFDPFTDEDPTQPVRSISDGAEGSFSYNFAGFAPRFNLSSEFVVELKPGFFHDPSQVRLEMHYLKRPGEAPYVDVFVPGS</sequence>
<evidence type="ECO:0000313" key="2">
    <source>
        <dbReference type="EMBL" id="TCV94905.1"/>
    </source>
</evidence>
<keyword evidence="3" id="KW-1185">Reference proteome</keyword>
<gene>
    <name evidence="2" type="ORF">EC912_103396</name>
</gene>
<accession>A0A4R3YPS5</accession>
<dbReference type="Proteomes" id="UP000295645">
    <property type="component" value="Unassembled WGS sequence"/>
</dbReference>
<protein>
    <submittedName>
        <fullName evidence="2">Uncharacterized protein</fullName>
    </submittedName>
</protein>
<organism evidence="2 3">
    <name type="scientific">Luteibacter rhizovicinus</name>
    <dbReference type="NCBI Taxonomy" id="242606"/>
    <lineage>
        <taxon>Bacteria</taxon>
        <taxon>Pseudomonadati</taxon>
        <taxon>Pseudomonadota</taxon>
        <taxon>Gammaproteobacteria</taxon>
        <taxon>Lysobacterales</taxon>
        <taxon>Rhodanobacteraceae</taxon>
        <taxon>Luteibacter</taxon>
    </lineage>
</organism>
<comment type="caution">
    <text evidence="2">The sequence shown here is derived from an EMBL/GenBank/DDBJ whole genome shotgun (WGS) entry which is preliminary data.</text>
</comment>
<feature type="signal peptide" evidence="1">
    <location>
        <begin position="1"/>
        <end position="18"/>
    </location>
</feature>
<feature type="chain" id="PRO_5021005236" evidence="1">
    <location>
        <begin position="19"/>
        <end position="172"/>
    </location>
</feature>
<dbReference type="AlphaFoldDB" id="A0A4R3YPS5"/>